<evidence type="ECO:0000256" key="2">
    <source>
        <dbReference type="ARBA" id="ARBA00022597"/>
    </source>
</evidence>
<keyword evidence="3" id="KW-0808">Transferase</keyword>
<dbReference type="Gene3D" id="1.20.58.80">
    <property type="entry name" value="Phosphotransferase system, lactose/cellobiose-type IIA subunit"/>
    <property type="match status" value="1"/>
</dbReference>
<dbReference type="InterPro" id="IPR003188">
    <property type="entry name" value="PTS_IIA_lac/cel"/>
</dbReference>
<dbReference type="PROSITE" id="PS51095">
    <property type="entry name" value="PTS_EIIA_TYPE_3"/>
    <property type="match status" value="1"/>
</dbReference>
<keyword evidence="7" id="KW-1185">Reference proteome</keyword>
<keyword evidence="2" id="KW-0762">Sugar transport</keyword>
<reference evidence="6 7" key="1">
    <citation type="submission" date="2021-10" db="EMBL/GenBank/DDBJ databases">
        <title>Lutispora strain m25 sp. nov., a thermophilic, non-spore-forming bacterium isolated from a lab-scale methanogenic bioreactor digesting anaerobic sludge.</title>
        <authorList>
            <person name="El Houari A."/>
            <person name="Mcdonald J."/>
        </authorList>
    </citation>
    <scope>NUCLEOTIDE SEQUENCE [LARGE SCALE GENOMIC DNA]</scope>
    <source>
        <strain evidence="7">m25</strain>
    </source>
</reference>
<keyword evidence="4" id="KW-0598">Phosphotransferase system</keyword>
<dbReference type="Proteomes" id="UP001651880">
    <property type="component" value="Unassembled WGS sequence"/>
</dbReference>
<keyword evidence="1" id="KW-0813">Transport</keyword>
<dbReference type="EMBL" id="JAJEKE010000002">
    <property type="protein sequence ID" value="MCQ1528558.1"/>
    <property type="molecule type" value="Genomic_DNA"/>
</dbReference>
<sequence>MDMELELIIMNIINFSGESRSLCMEAISYAKNGHFEKAGRALEEAGEKLSEAHQSQTRLIQEEAEGKGEHVSLLLVHAQDHLMNAITMRDIANEFIELYRSIRKIEGAGSHE</sequence>
<organism evidence="6 7">
    <name type="scientific">Lutispora saccharofermentans</name>
    <dbReference type="NCBI Taxonomy" id="3024236"/>
    <lineage>
        <taxon>Bacteria</taxon>
        <taxon>Bacillati</taxon>
        <taxon>Bacillota</taxon>
        <taxon>Clostridia</taxon>
        <taxon>Lutisporales</taxon>
        <taxon>Lutisporaceae</taxon>
        <taxon>Lutispora</taxon>
    </lineage>
</organism>
<dbReference type="PIRSF" id="PIRSF000699">
    <property type="entry name" value="PTS_IILac_III"/>
    <property type="match status" value="1"/>
</dbReference>
<gene>
    <name evidence="6" type="ORF">LJD61_03240</name>
</gene>
<evidence type="ECO:0000313" key="6">
    <source>
        <dbReference type="EMBL" id="MCQ1528558.1"/>
    </source>
</evidence>
<dbReference type="InterPro" id="IPR036542">
    <property type="entry name" value="PTS_IIA_lac/cel_sf"/>
</dbReference>
<feature type="modified residue" description="Phosphohistidine; by HPr" evidence="5">
    <location>
        <position position="77"/>
    </location>
</feature>
<evidence type="ECO:0000256" key="1">
    <source>
        <dbReference type="ARBA" id="ARBA00022448"/>
    </source>
</evidence>
<dbReference type="PANTHER" id="PTHR34382:SF7">
    <property type="entry name" value="PTS SYSTEM N,N'-DIACETYLCHITOBIOSE-SPECIFIC EIIA COMPONENT"/>
    <property type="match status" value="1"/>
</dbReference>
<dbReference type="PANTHER" id="PTHR34382">
    <property type="entry name" value="PTS SYSTEM N,N'-DIACETYLCHITOBIOSE-SPECIFIC EIIA COMPONENT"/>
    <property type="match status" value="1"/>
</dbReference>
<name>A0ABT1NEF4_9FIRM</name>
<evidence type="ECO:0000256" key="3">
    <source>
        <dbReference type="ARBA" id="ARBA00022679"/>
    </source>
</evidence>
<protein>
    <submittedName>
        <fullName evidence="6">PTS lactose/cellobiose transporter subunit IIA</fullName>
    </submittedName>
</protein>
<evidence type="ECO:0000256" key="5">
    <source>
        <dbReference type="PROSITE-ProRule" id="PRU00418"/>
    </source>
</evidence>
<evidence type="ECO:0000313" key="7">
    <source>
        <dbReference type="Proteomes" id="UP001651880"/>
    </source>
</evidence>
<dbReference type="CDD" id="cd00215">
    <property type="entry name" value="PTS_IIA_lac"/>
    <property type="match status" value="1"/>
</dbReference>
<proteinExistence type="predicted"/>
<comment type="caution">
    <text evidence="6">The sequence shown here is derived from an EMBL/GenBank/DDBJ whole genome shotgun (WGS) entry which is preliminary data.</text>
</comment>
<dbReference type="SUPFAM" id="SSF46973">
    <property type="entry name" value="Enzyme IIa from lactose specific PTS, IIa-lac"/>
    <property type="match status" value="1"/>
</dbReference>
<dbReference type="Pfam" id="PF02255">
    <property type="entry name" value="PTS_IIA"/>
    <property type="match status" value="1"/>
</dbReference>
<evidence type="ECO:0000256" key="4">
    <source>
        <dbReference type="ARBA" id="ARBA00022683"/>
    </source>
</evidence>
<accession>A0ABT1NEF4</accession>